<dbReference type="STRING" id="905079.L1IJP3"/>
<dbReference type="eggNOG" id="KOG4090">
    <property type="taxonomic scope" value="Eukaryota"/>
</dbReference>
<dbReference type="RefSeq" id="XP_005823436.1">
    <property type="nucleotide sequence ID" value="XM_005823379.1"/>
</dbReference>
<dbReference type="InterPro" id="IPR010625">
    <property type="entry name" value="CHCH"/>
</dbReference>
<evidence type="ECO:0000256" key="3">
    <source>
        <dbReference type="ARBA" id="ARBA00023157"/>
    </source>
</evidence>
<dbReference type="PANTHER" id="PTHR13523">
    <property type="entry name" value="COILED-COIL-HELIX-COILED-COIL-HELIX DOMAIN CONTAINING 2/NUR77"/>
    <property type="match status" value="1"/>
</dbReference>
<dbReference type="KEGG" id="gtt:GUITHDRAFT_155227"/>
<dbReference type="Proteomes" id="UP000011087">
    <property type="component" value="Unassembled WGS sequence"/>
</dbReference>
<reference evidence="8" key="2">
    <citation type="submission" date="2012-11" db="EMBL/GenBank/DDBJ databases">
        <authorList>
            <person name="Kuo A."/>
            <person name="Curtis B.A."/>
            <person name="Tanifuji G."/>
            <person name="Burki F."/>
            <person name="Gruber A."/>
            <person name="Irimia M."/>
            <person name="Maruyama S."/>
            <person name="Arias M.C."/>
            <person name="Ball S.G."/>
            <person name="Gile G.H."/>
            <person name="Hirakawa Y."/>
            <person name="Hopkins J.F."/>
            <person name="Rensing S.A."/>
            <person name="Schmutz J."/>
            <person name="Symeonidi A."/>
            <person name="Elias M."/>
            <person name="Eveleigh R.J."/>
            <person name="Herman E.K."/>
            <person name="Klute M.J."/>
            <person name="Nakayama T."/>
            <person name="Obornik M."/>
            <person name="Reyes-Prieto A."/>
            <person name="Armbrust E.V."/>
            <person name="Aves S.J."/>
            <person name="Beiko R.G."/>
            <person name="Coutinho P."/>
            <person name="Dacks J.B."/>
            <person name="Durnford D.G."/>
            <person name="Fast N.M."/>
            <person name="Green B.R."/>
            <person name="Grisdale C."/>
            <person name="Hempe F."/>
            <person name="Henrissat B."/>
            <person name="Hoppner M.P."/>
            <person name="Ishida K.-I."/>
            <person name="Kim E."/>
            <person name="Koreny L."/>
            <person name="Kroth P.G."/>
            <person name="Liu Y."/>
            <person name="Malik S.-B."/>
            <person name="Maier U.G."/>
            <person name="McRose D."/>
            <person name="Mock T."/>
            <person name="Neilson J.A."/>
            <person name="Onodera N.T."/>
            <person name="Poole A.M."/>
            <person name="Pritham E.J."/>
            <person name="Richards T.A."/>
            <person name="Rocap G."/>
            <person name="Roy S.W."/>
            <person name="Sarai C."/>
            <person name="Schaack S."/>
            <person name="Shirato S."/>
            <person name="Slamovits C.H."/>
            <person name="Spencer D.F."/>
            <person name="Suzuki S."/>
            <person name="Worden A.Z."/>
            <person name="Zauner S."/>
            <person name="Barry K."/>
            <person name="Bell C."/>
            <person name="Bharti A.K."/>
            <person name="Crow J.A."/>
            <person name="Grimwood J."/>
            <person name="Kramer R."/>
            <person name="Lindquist E."/>
            <person name="Lucas S."/>
            <person name="Salamov A."/>
            <person name="McFadden G.I."/>
            <person name="Lane C.E."/>
            <person name="Keeling P.J."/>
            <person name="Gray M.W."/>
            <person name="Grigoriev I.V."/>
            <person name="Archibald J.M."/>
        </authorList>
    </citation>
    <scope>NUCLEOTIDE SEQUENCE</scope>
    <source>
        <strain evidence="8">CCMP2712</strain>
    </source>
</reference>
<dbReference type="InterPro" id="IPR055304">
    <property type="entry name" value="CHCHD2/10-like"/>
</dbReference>
<dbReference type="GO" id="GO:0007005">
    <property type="term" value="P:mitochondrion organization"/>
    <property type="evidence" value="ECO:0007669"/>
    <property type="project" value="InterPro"/>
</dbReference>
<name>L1IJP3_GUITC</name>
<reference evidence="6 8" key="1">
    <citation type="journal article" date="2012" name="Nature">
        <title>Algal genomes reveal evolutionary mosaicism and the fate of nucleomorphs.</title>
        <authorList>
            <consortium name="DOE Joint Genome Institute"/>
            <person name="Curtis B.A."/>
            <person name="Tanifuji G."/>
            <person name="Burki F."/>
            <person name="Gruber A."/>
            <person name="Irimia M."/>
            <person name="Maruyama S."/>
            <person name="Arias M.C."/>
            <person name="Ball S.G."/>
            <person name="Gile G.H."/>
            <person name="Hirakawa Y."/>
            <person name="Hopkins J.F."/>
            <person name="Kuo A."/>
            <person name="Rensing S.A."/>
            <person name="Schmutz J."/>
            <person name="Symeonidi A."/>
            <person name="Elias M."/>
            <person name="Eveleigh R.J."/>
            <person name="Herman E.K."/>
            <person name="Klute M.J."/>
            <person name="Nakayama T."/>
            <person name="Obornik M."/>
            <person name="Reyes-Prieto A."/>
            <person name="Armbrust E.V."/>
            <person name="Aves S.J."/>
            <person name="Beiko R.G."/>
            <person name="Coutinho P."/>
            <person name="Dacks J.B."/>
            <person name="Durnford D.G."/>
            <person name="Fast N.M."/>
            <person name="Green B.R."/>
            <person name="Grisdale C.J."/>
            <person name="Hempel F."/>
            <person name="Henrissat B."/>
            <person name="Hoppner M.P."/>
            <person name="Ishida K."/>
            <person name="Kim E."/>
            <person name="Koreny L."/>
            <person name="Kroth P.G."/>
            <person name="Liu Y."/>
            <person name="Malik S.B."/>
            <person name="Maier U.G."/>
            <person name="McRose D."/>
            <person name="Mock T."/>
            <person name="Neilson J.A."/>
            <person name="Onodera N.T."/>
            <person name="Poole A.M."/>
            <person name="Pritham E.J."/>
            <person name="Richards T.A."/>
            <person name="Rocap G."/>
            <person name="Roy S.W."/>
            <person name="Sarai C."/>
            <person name="Schaack S."/>
            <person name="Shirato S."/>
            <person name="Slamovits C.H."/>
            <person name="Spencer D.F."/>
            <person name="Suzuki S."/>
            <person name="Worden A.Z."/>
            <person name="Zauner S."/>
            <person name="Barry K."/>
            <person name="Bell C."/>
            <person name="Bharti A.K."/>
            <person name="Crow J.A."/>
            <person name="Grimwood J."/>
            <person name="Kramer R."/>
            <person name="Lindquist E."/>
            <person name="Lucas S."/>
            <person name="Salamov A."/>
            <person name="McFadden G.I."/>
            <person name="Lane C.E."/>
            <person name="Keeling P.J."/>
            <person name="Gray M.W."/>
            <person name="Grigoriev I.V."/>
            <person name="Archibald J.M."/>
        </authorList>
    </citation>
    <scope>NUCLEOTIDE SEQUENCE</scope>
    <source>
        <strain evidence="6 8">CCMP2712</strain>
    </source>
</reference>
<evidence type="ECO:0000313" key="7">
    <source>
        <dbReference type="EnsemblProtists" id="EKX36456"/>
    </source>
</evidence>
<evidence type="ECO:0000256" key="2">
    <source>
        <dbReference type="ARBA" id="ARBA00023128"/>
    </source>
</evidence>
<evidence type="ECO:0000313" key="8">
    <source>
        <dbReference type="Proteomes" id="UP000011087"/>
    </source>
</evidence>
<keyword evidence="2" id="KW-0496">Mitochondrion</keyword>
<dbReference type="AlphaFoldDB" id="L1IJP3"/>
<dbReference type="GeneID" id="17293225"/>
<dbReference type="Pfam" id="PF06747">
    <property type="entry name" value="CHCH"/>
    <property type="match status" value="1"/>
</dbReference>
<dbReference type="GO" id="GO:0005634">
    <property type="term" value="C:nucleus"/>
    <property type="evidence" value="ECO:0007669"/>
    <property type="project" value="TreeGrafter"/>
</dbReference>
<feature type="region of interest" description="Disordered" evidence="4">
    <location>
        <begin position="55"/>
        <end position="77"/>
    </location>
</feature>
<comment type="subcellular location">
    <subcellularLocation>
        <location evidence="1">Mitochondrion</location>
    </subcellularLocation>
</comment>
<evidence type="ECO:0000313" key="6">
    <source>
        <dbReference type="EMBL" id="EKX36456.1"/>
    </source>
</evidence>
<proteinExistence type="predicted"/>
<dbReference type="HOGENOM" id="CLU_093520_1_2_1"/>
<dbReference type="OrthoDB" id="1106148at2759"/>
<dbReference type="EnsemblProtists" id="EKX36456">
    <property type="protein sequence ID" value="EKX36456"/>
    <property type="gene ID" value="GUITHDRAFT_155227"/>
</dbReference>
<feature type="domain" description="CHCH" evidence="5">
    <location>
        <begin position="79"/>
        <end position="113"/>
    </location>
</feature>
<organism evidence="6">
    <name type="scientific">Guillardia theta (strain CCMP2712)</name>
    <name type="common">Cryptophyte</name>
    <dbReference type="NCBI Taxonomy" id="905079"/>
    <lineage>
        <taxon>Eukaryota</taxon>
        <taxon>Cryptophyceae</taxon>
        <taxon>Pyrenomonadales</taxon>
        <taxon>Geminigeraceae</taxon>
        <taxon>Guillardia</taxon>
    </lineage>
</organism>
<dbReference type="OMA" id="CQFYLDQ"/>
<gene>
    <name evidence="6" type="ORF">GUITHDRAFT_155227</name>
</gene>
<evidence type="ECO:0000259" key="5">
    <source>
        <dbReference type="Pfam" id="PF06747"/>
    </source>
</evidence>
<dbReference type="InterPro" id="IPR036549">
    <property type="entry name" value="CX6/COA6-like_sf"/>
</dbReference>
<evidence type="ECO:0000256" key="4">
    <source>
        <dbReference type="SAM" id="MobiDB-lite"/>
    </source>
</evidence>
<sequence>MAPPAAPPAQAPGGGGGFLSGIMGGVVQGMALGTGSAIAHHAVDSIMGPRKVEHVHNNAPAPEAPAAPAAPAGSSPMQCANEYSTFQECVKNSGGDISACQFYMDMLTKCQRQFPSA</sequence>
<keyword evidence="8" id="KW-1185">Reference proteome</keyword>
<keyword evidence="3" id="KW-1015">Disulfide bond</keyword>
<dbReference type="GO" id="GO:0005739">
    <property type="term" value="C:mitochondrion"/>
    <property type="evidence" value="ECO:0007669"/>
    <property type="project" value="UniProtKB-SubCell"/>
</dbReference>
<protein>
    <recommendedName>
        <fullName evidence="5">CHCH domain-containing protein</fullName>
    </recommendedName>
</protein>
<evidence type="ECO:0000256" key="1">
    <source>
        <dbReference type="ARBA" id="ARBA00004173"/>
    </source>
</evidence>
<feature type="compositionally biased region" description="Low complexity" evidence="4">
    <location>
        <begin position="59"/>
        <end position="72"/>
    </location>
</feature>
<dbReference type="EMBL" id="JH993073">
    <property type="protein sequence ID" value="EKX36456.1"/>
    <property type="molecule type" value="Genomic_DNA"/>
</dbReference>
<dbReference type="SUPFAM" id="SSF47694">
    <property type="entry name" value="Cytochrome c oxidase subunit h"/>
    <property type="match status" value="1"/>
</dbReference>
<dbReference type="PaxDb" id="55529-EKX36456"/>
<reference evidence="7" key="3">
    <citation type="submission" date="2015-06" db="UniProtKB">
        <authorList>
            <consortium name="EnsemblProtists"/>
        </authorList>
    </citation>
    <scope>IDENTIFICATION</scope>
</reference>
<accession>L1IJP3</accession>
<dbReference type="PANTHER" id="PTHR13523:SF2">
    <property type="entry name" value="COILED-COIL-HELIX-COILED-COIL-HELIX DOMAIN CONTAINING 2, ISOFORM A-RELATED"/>
    <property type="match status" value="1"/>
</dbReference>